<feature type="region of interest" description="Disordered" evidence="1">
    <location>
        <begin position="253"/>
        <end position="375"/>
    </location>
</feature>
<dbReference type="PANTHER" id="PTHR34682">
    <property type="entry name" value="AT HOOK MOTIF-CONTAINING PROTEIN"/>
    <property type="match status" value="1"/>
</dbReference>
<feature type="compositionally biased region" description="Gly residues" evidence="1">
    <location>
        <begin position="289"/>
        <end position="315"/>
    </location>
</feature>
<evidence type="ECO:0000313" key="3">
    <source>
        <dbReference type="EMBL" id="CAD8702989.1"/>
    </source>
</evidence>
<feature type="compositionally biased region" description="Gly residues" evidence="1">
    <location>
        <begin position="323"/>
        <end position="347"/>
    </location>
</feature>
<feature type="compositionally biased region" description="Gly residues" evidence="1">
    <location>
        <begin position="364"/>
        <end position="375"/>
    </location>
</feature>
<dbReference type="EMBL" id="HBFC01009755">
    <property type="protein sequence ID" value="CAD8702988.1"/>
    <property type="molecule type" value="Transcribed_RNA"/>
</dbReference>
<organism evidence="2">
    <name type="scientific">Mantoniella antarctica</name>
    <dbReference type="NCBI Taxonomy" id="81844"/>
    <lineage>
        <taxon>Eukaryota</taxon>
        <taxon>Viridiplantae</taxon>
        <taxon>Chlorophyta</taxon>
        <taxon>Mamiellophyceae</taxon>
        <taxon>Mamiellales</taxon>
        <taxon>Mamiellaceae</taxon>
        <taxon>Mantoniella</taxon>
    </lineage>
</organism>
<dbReference type="AlphaFoldDB" id="A0A6U3FBY9"/>
<feature type="region of interest" description="Disordered" evidence="1">
    <location>
        <begin position="106"/>
        <end position="149"/>
    </location>
</feature>
<dbReference type="CDD" id="cd00084">
    <property type="entry name" value="HMG-box_SF"/>
    <property type="match status" value="1"/>
</dbReference>
<name>A0A6U3FBY9_9CHLO</name>
<protein>
    <submittedName>
        <fullName evidence="2">Uncharacterized protein</fullName>
    </submittedName>
</protein>
<accession>A0A6U3FBY9</accession>
<sequence length="375" mass="37687">MPTVTGLIGLPLPGPASLGQLAQQVAWPPRRELATPPSLLAYNKYAEELRDTLKDTAQLTAEETGVQLEKVIGQRWKEMPKLEKDGLIDKALSEQRRLVAEGGVAQFGAASSRPKKSKASKLGPDGLPLPKRMRGRPRKDPQSAAQIPTNNRVYLAAPGVLGGGPINDAHMLPYNPVPVMGMDGPATTAPPGGEELMGQRVQGVVDGVFDVGYFLTVSVNNCLMRGIIWQEDTCMRVVGQHAMQQQQAAAAAAATQKSKARKTGAAGGGGKGGDGGSAGVHPGLTVRGGVDGDGSGGRADGGWIDGVGGGGGGRESGGDGRTDGGQGGCNGRNEDGGGGGGNGGGDVGVHTGAAGVPGISSGEGPTGGSEGDVLA</sequence>
<proteinExistence type="predicted"/>
<dbReference type="EMBL" id="HBFC01009756">
    <property type="protein sequence ID" value="CAD8702989.1"/>
    <property type="molecule type" value="Transcribed_RNA"/>
</dbReference>
<feature type="compositionally biased region" description="Gly residues" evidence="1">
    <location>
        <begin position="265"/>
        <end position="278"/>
    </location>
</feature>
<dbReference type="PANTHER" id="PTHR34682:SF1">
    <property type="entry name" value="PROTEIN METABOLIC NETWORK MODULATOR 1"/>
    <property type="match status" value="1"/>
</dbReference>
<feature type="compositionally biased region" description="Low complexity" evidence="1">
    <location>
        <begin position="348"/>
        <end position="363"/>
    </location>
</feature>
<reference evidence="2" key="1">
    <citation type="submission" date="2021-01" db="EMBL/GenBank/DDBJ databases">
        <authorList>
            <person name="Corre E."/>
            <person name="Pelletier E."/>
            <person name="Niang G."/>
            <person name="Scheremetjew M."/>
            <person name="Finn R."/>
            <person name="Kale V."/>
            <person name="Holt S."/>
            <person name="Cochrane G."/>
            <person name="Meng A."/>
            <person name="Brown T."/>
            <person name="Cohen L."/>
        </authorList>
    </citation>
    <scope>NUCLEOTIDE SEQUENCE</scope>
    <source>
        <strain evidence="2">SL-175</strain>
    </source>
</reference>
<gene>
    <name evidence="2" type="ORF">MANT1106_LOCUS5670</name>
    <name evidence="3" type="ORF">MANT1106_LOCUS5671</name>
</gene>
<evidence type="ECO:0000256" key="1">
    <source>
        <dbReference type="SAM" id="MobiDB-lite"/>
    </source>
</evidence>
<evidence type="ECO:0000313" key="2">
    <source>
        <dbReference type="EMBL" id="CAD8702988.1"/>
    </source>
</evidence>
<dbReference type="InterPro" id="IPR045881">
    <property type="entry name" value="MNM1-like"/>
</dbReference>